<proteinExistence type="predicted"/>
<feature type="signal peptide" evidence="1">
    <location>
        <begin position="1"/>
        <end position="22"/>
    </location>
</feature>
<evidence type="ECO:0000313" key="2">
    <source>
        <dbReference type="EMBL" id="GLH69085.1"/>
    </source>
</evidence>
<gene>
    <name evidence="2" type="ORF">GETHPA_06180</name>
</gene>
<accession>A0ABQ5Q2V2</accession>
<evidence type="ECO:0008006" key="4">
    <source>
        <dbReference type="Google" id="ProtNLM"/>
    </source>
</evidence>
<dbReference type="Proteomes" id="UP001165089">
    <property type="component" value="Unassembled WGS sequence"/>
</dbReference>
<protein>
    <recommendedName>
        <fullName evidence="4">DUF2911 domain-containing protein</fullName>
    </recommendedName>
</protein>
<feature type="chain" id="PRO_5045827595" description="DUF2911 domain-containing protein" evidence="1">
    <location>
        <begin position="23"/>
        <end position="293"/>
    </location>
</feature>
<sequence length="293" mass="32544">MRIPLVPSLLCAALGLPLAAQAPAPAKPAPVRLKPLRVSPACTITQDVGIDQIKLSFCRPAVKGRKIWGGLVPYGEVWRAGANAATVFTFSHAAKVAGKDVPAGSYSFFAIPGEKQWTLILNKKADQWGAYDYKAADDLMRWEVTPTQGAYQEWLDYRLRPTAPGIVEVELAWEHLRVAFPVAMDVKAAYWAHLEDTLKRAPETDWVPWYQAAAYCQSQGIEPQKAQAWIQTSLKAGESFWNHETAARIDRDAKRMPEALAHLQKAIDLARGKAPKEYVENLEKELADWKAGK</sequence>
<evidence type="ECO:0000256" key="1">
    <source>
        <dbReference type="SAM" id="SignalP"/>
    </source>
</evidence>
<dbReference type="RefSeq" id="WP_285722859.1">
    <property type="nucleotide sequence ID" value="NZ_BSDD01000001.1"/>
</dbReference>
<name>A0ABQ5Q2V2_9BACT</name>
<organism evidence="2 3">
    <name type="scientific">Geothrix rubra</name>
    <dbReference type="NCBI Taxonomy" id="2927977"/>
    <lineage>
        <taxon>Bacteria</taxon>
        <taxon>Pseudomonadati</taxon>
        <taxon>Acidobacteriota</taxon>
        <taxon>Holophagae</taxon>
        <taxon>Holophagales</taxon>
        <taxon>Holophagaceae</taxon>
        <taxon>Geothrix</taxon>
    </lineage>
</organism>
<dbReference type="InterPro" id="IPR021314">
    <property type="entry name" value="DUF2911"/>
</dbReference>
<dbReference type="EMBL" id="BSDD01000001">
    <property type="protein sequence ID" value="GLH69085.1"/>
    <property type="molecule type" value="Genomic_DNA"/>
</dbReference>
<keyword evidence="1" id="KW-0732">Signal</keyword>
<evidence type="ECO:0000313" key="3">
    <source>
        <dbReference type="Proteomes" id="UP001165089"/>
    </source>
</evidence>
<keyword evidence="3" id="KW-1185">Reference proteome</keyword>
<comment type="caution">
    <text evidence="2">The sequence shown here is derived from an EMBL/GenBank/DDBJ whole genome shotgun (WGS) entry which is preliminary data.</text>
</comment>
<reference evidence="2 3" key="1">
    <citation type="journal article" date="2023" name="Antonie Van Leeuwenhoek">
        <title>Mesoterricola silvestris gen. nov., sp. nov., Mesoterricola sediminis sp. nov., Geothrix oryzae sp. nov., Geothrix edaphica sp. nov., Geothrix rubra sp. nov., and Geothrix limicola sp. nov., six novel members of Acidobacteriota isolated from soils.</title>
        <authorList>
            <person name="Itoh H."/>
            <person name="Sugisawa Y."/>
            <person name="Mise K."/>
            <person name="Xu Z."/>
            <person name="Kuniyasu M."/>
            <person name="Ushijima N."/>
            <person name="Kawano K."/>
            <person name="Kobayashi E."/>
            <person name="Shiratori Y."/>
            <person name="Masuda Y."/>
            <person name="Senoo K."/>
        </authorList>
    </citation>
    <scope>NUCLEOTIDE SEQUENCE [LARGE SCALE GENOMIC DNA]</scope>
    <source>
        <strain evidence="2 3">Red803</strain>
    </source>
</reference>
<dbReference type="Pfam" id="PF11138">
    <property type="entry name" value="DUF2911"/>
    <property type="match status" value="1"/>
</dbReference>